<sequence length="250" mass="28031">MACASGPHRPARKDLRLDTETVASVRHAAALSARITASTASRTTASYLIRRVPVLLTLLKSDNAVGELEERLVECARLAERRVNARLFGNRPPTREECGEEVEQDGCSKPITRAMQLGIQKHVLALQCAREVLEQLWPASFSIEQRYRFYQHAPFLETVSPEEEARLIAQGCTRELWRTLKPDLVLHVDHNLLKAVLTLDFKFPCPDSNEPRWTPYGENSAYAGKKQGDLYKEALGGEAMIISPRRGVTP</sequence>
<reference evidence="1 2" key="1">
    <citation type="submission" date="2018-12" db="EMBL/GenBank/DDBJ databases">
        <title>Complete Genome Sequence of the Corallopyronin A producing Myxobacterium Corallococcus coralloides B035.</title>
        <authorList>
            <person name="Bouhired S.M."/>
            <person name="Rupp O."/>
            <person name="Blom J."/>
            <person name="Schaeberle T.F."/>
            <person name="Kehraus S."/>
            <person name="Schiefer A."/>
            <person name="Pfarr K."/>
            <person name="Goesmann A."/>
            <person name="Hoerauf A."/>
            <person name="Koenig G.M."/>
        </authorList>
    </citation>
    <scope>NUCLEOTIDE SEQUENCE [LARGE SCALE GENOMIC DNA]</scope>
    <source>
        <strain evidence="1 2">B035</strain>
    </source>
</reference>
<dbReference type="AlphaFoldDB" id="A0A410S1N9"/>
<evidence type="ECO:0000313" key="1">
    <source>
        <dbReference type="EMBL" id="QAT87941.1"/>
    </source>
</evidence>
<dbReference type="Proteomes" id="UP000288758">
    <property type="component" value="Chromosome"/>
</dbReference>
<gene>
    <name evidence="1" type="ORF">EJ065_6412</name>
</gene>
<protein>
    <submittedName>
        <fullName evidence="1">Putative lipoprotein</fullName>
    </submittedName>
</protein>
<proteinExistence type="predicted"/>
<accession>A0A410S1N9</accession>
<evidence type="ECO:0000313" key="2">
    <source>
        <dbReference type="Proteomes" id="UP000288758"/>
    </source>
</evidence>
<keyword evidence="1" id="KW-0449">Lipoprotein</keyword>
<dbReference type="EMBL" id="CP034669">
    <property type="protein sequence ID" value="QAT87941.1"/>
    <property type="molecule type" value="Genomic_DNA"/>
</dbReference>
<name>A0A410S1N9_CORCK</name>
<organism evidence="1 2">
    <name type="scientific">Corallococcus coralloides</name>
    <name type="common">Myxococcus coralloides</name>
    <dbReference type="NCBI Taxonomy" id="184914"/>
    <lineage>
        <taxon>Bacteria</taxon>
        <taxon>Pseudomonadati</taxon>
        <taxon>Myxococcota</taxon>
        <taxon>Myxococcia</taxon>
        <taxon>Myxococcales</taxon>
        <taxon>Cystobacterineae</taxon>
        <taxon>Myxococcaceae</taxon>
        <taxon>Corallococcus</taxon>
    </lineage>
</organism>